<dbReference type="EMBL" id="WNKQ01000011">
    <property type="protein sequence ID" value="KAF5848118.1"/>
    <property type="molecule type" value="Genomic_DNA"/>
</dbReference>
<dbReference type="SUPFAM" id="SSF51197">
    <property type="entry name" value="Clavaminate synthase-like"/>
    <property type="match status" value="1"/>
</dbReference>
<dbReference type="GO" id="GO:0016491">
    <property type="term" value="F:oxidoreductase activity"/>
    <property type="evidence" value="ECO:0007669"/>
    <property type="project" value="UniProtKB-KW"/>
</dbReference>
<keyword evidence="2" id="KW-0560">Oxidoreductase</keyword>
<dbReference type="GO" id="GO:0044283">
    <property type="term" value="P:small molecule biosynthetic process"/>
    <property type="evidence" value="ECO:0007669"/>
    <property type="project" value="UniProtKB-ARBA"/>
</dbReference>
<evidence type="ECO:0000256" key="2">
    <source>
        <dbReference type="RuleBase" id="RU003682"/>
    </source>
</evidence>
<feature type="domain" description="Fe2OG dioxygenase" evidence="3">
    <location>
        <begin position="183"/>
        <end position="287"/>
    </location>
</feature>
<sequence>MAASAKIPIVDLAPYFAEDASPGAKEQVVKEVCDAARTYGFFSIVGHGIPFKDQDTTLECAKKFFDLSAEEKKAVFIENCLGISNRGYEMYRGQTSEPGTLPDMKEGFVIGAEIPKDHPDAGTFLTGPNQWPDSLKSEDFEMPLMEYRNKMVKMAEKVLRILALGLPKEWNCSPDVFDEFFISPSGNLRLLHYPPQLSTDPKQLGAGAHTDFGGITFLLQQPGSKGLEVFYPPTGSWVPVPVTPDSYVVNIGDLVQKWTAGYYRSALHRVINFGENHRYSAPFFLNGNMKLKIQPLNGSGQEFGVRDHFMWRLKTSLGEEKSKFLEKDSTVQAVAA</sequence>
<dbReference type="Gene3D" id="2.60.120.330">
    <property type="entry name" value="B-lactam Antibiotic, Isopenicillin N Synthase, Chain"/>
    <property type="match status" value="1"/>
</dbReference>
<dbReference type="InterPro" id="IPR027443">
    <property type="entry name" value="IPNS-like_sf"/>
</dbReference>
<dbReference type="InterPro" id="IPR005123">
    <property type="entry name" value="Oxoglu/Fe-dep_dioxygenase_dom"/>
</dbReference>
<keyword evidence="2" id="KW-0408">Iron</keyword>
<evidence type="ECO:0000313" key="5">
    <source>
        <dbReference type="Proteomes" id="UP000624244"/>
    </source>
</evidence>
<dbReference type="InterPro" id="IPR044861">
    <property type="entry name" value="IPNS-like_FE2OG_OXY"/>
</dbReference>
<dbReference type="Proteomes" id="UP000624244">
    <property type="component" value="Unassembled WGS sequence"/>
</dbReference>
<accession>A0A8H6DUA6</accession>
<evidence type="ECO:0000256" key="1">
    <source>
        <dbReference type="ARBA" id="ARBA00008056"/>
    </source>
</evidence>
<comment type="similarity">
    <text evidence="1 2">Belongs to the iron/ascorbate-dependent oxidoreductase family.</text>
</comment>
<dbReference type="PANTHER" id="PTHR47990">
    <property type="entry name" value="2-OXOGLUTARATE (2OG) AND FE(II)-DEPENDENT OXYGENASE SUPERFAMILY PROTEIN-RELATED"/>
    <property type="match status" value="1"/>
</dbReference>
<dbReference type="AlphaFoldDB" id="A0A8H6DUA6"/>
<protein>
    <recommendedName>
        <fullName evidence="3">Fe2OG dioxygenase domain-containing protein</fullName>
    </recommendedName>
</protein>
<dbReference type="InterPro" id="IPR026992">
    <property type="entry name" value="DIOX_N"/>
</dbReference>
<dbReference type="PROSITE" id="PS51471">
    <property type="entry name" value="FE2OG_OXY"/>
    <property type="match status" value="1"/>
</dbReference>
<gene>
    <name evidence="4" type="ORF">GGP41_005501</name>
</gene>
<keyword evidence="2" id="KW-0479">Metal-binding</keyword>
<proteinExistence type="inferred from homology"/>
<reference evidence="4" key="1">
    <citation type="submission" date="2019-11" db="EMBL/GenBank/DDBJ databases">
        <title>Bipolaris sorokiniana Genome sequencing.</title>
        <authorList>
            <person name="Wang H."/>
        </authorList>
    </citation>
    <scope>NUCLEOTIDE SEQUENCE</scope>
</reference>
<dbReference type="Pfam" id="PF03171">
    <property type="entry name" value="2OG-FeII_Oxy"/>
    <property type="match status" value="1"/>
</dbReference>
<dbReference type="InterPro" id="IPR050231">
    <property type="entry name" value="Iron_ascorbate_oxido_reductase"/>
</dbReference>
<dbReference type="PRINTS" id="PR00682">
    <property type="entry name" value="IPNSYNTHASE"/>
</dbReference>
<dbReference type="GO" id="GO:0046872">
    <property type="term" value="F:metal ion binding"/>
    <property type="evidence" value="ECO:0007669"/>
    <property type="project" value="UniProtKB-KW"/>
</dbReference>
<comment type="caution">
    <text evidence="4">The sequence shown here is derived from an EMBL/GenBank/DDBJ whole genome shotgun (WGS) entry which is preliminary data.</text>
</comment>
<dbReference type="Pfam" id="PF14226">
    <property type="entry name" value="DIOX_N"/>
    <property type="match status" value="1"/>
</dbReference>
<evidence type="ECO:0000259" key="3">
    <source>
        <dbReference type="PROSITE" id="PS51471"/>
    </source>
</evidence>
<name>A0A8H6DUA6_COCSA</name>
<evidence type="ECO:0000313" key="4">
    <source>
        <dbReference type="EMBL" id="KAF5848118.1"/>
    </source>
</evidence>
<organism evidence="4 5">
    <name type="scientific">Cochliobolus sativus</name>
    <name type="common">Common root rot and spot blotch fungus</name>
    <name type="synonym">Bipolaris sorokiniana</name>
    <dbReference type="NCBI Taxonomy" id="45130"/>
    <lineage>
        <taxon>Eukaryota</taxon>
        <taxon>Fungi</taxon>
        <taxon>Dikarya</taxon>
        <taxon>Ascomycota</taxon>
        <taxon>Pezizomycotina</taxon>
        <taxon>Dothideomycetes</taxon>
        <taxon>Pleosporomycetidae</taxon>
        <taxon>Pleosporales</taxon>
        <taxon>Pleosporineae</taxon>
        <taxon>Pleosporaceae</taxon>
        <taxon>Bipolaris</taxon>
    </lineage>
</organism>